<dbReference type="SUPFAM" id="SSF46785">
    <property type="entry name" value="Winged helix' DNA-binding domain"/>
    <property type="match status" value="1"/>
</dbReference>
<name>A0A4Q7Z0W7_9BACT</name>
<organism evidence="2 3">
    <name type="scientific">Edaphobacter modestus</name>
    <dbReference type="NCBI Taxonomy" id="388466"/>
    <lineage>
        <taxon>Bacteria</taxon>
        <taxon>Pseudomonadati</taxon>
        <taxon>Acidobacteriota</taxon>
        <taxon>Terriglobia</taxon>
        <taxon>Terriglobales</taxon>
        <taxon>Acidobacteriaceae</taxon>
        <taxon>Edaphobacter</taxon>
    </lineage>
</organism>
<dbReference type="SMART" id="SM00347">
    <property type="entry name" value="HTH_MARR"/>
    <property type="match status" value="1"/>
</dbReference>
<accession>A0A4Q7Z0W7</accession>
<dbReference type="PANTHER" id="PTHR33164">
    <property type="entry name" value="TRANSCRIPTIONAL REGULATOR, MARR FAMILY"/>
    <property type="match status" value="1"/>
</dbReference>
<keyword evidence="3" id="KW-1185">Reference proteome</keyword>
<dbReference type="InterPro" id="IPR039422">
    <property type="entry name" value="MarR/SlyA-like"/>
</dbReference>
<dbReference type="GO" id="GO:0003700">
    <property type="term" value="F:DNA-binding transcription factor activity"/>
    <property type="evidence" value="ECO:0007669"/>
    <property type="project" value="InterPro"/>
</dbReference>
<gene>
    <name evidence="2" type="ORF">BDD14_4804</name>
</gene>
<dbReference type="Proteomes" id="UP000292958">
    <property type="component" value="Unassembled WGS sequence"/>
</dbReference>
<comment type="caution">
    <text evidence="2">The sequence shown here is derived from an EMBL/GenBank/DDBJ whole genome shotgun (WGS) entry which is preliminary data.</text>
</comment>
<dbReference type="EMBL" id="SHKW01000001">
    <property type="protein sequence ID" value="RZU43173.1"/>
    <property type="molecule type" value="Genomic_DNA"/>
</dbReference>
<evidence type="ECO:0000313" key="3">
    <source>
        <dbReference type="Proteomes" id="UP000292958"/>
    </source>
</evidence>
<dbReference type="InterPro" id="IPR036388">
    <property type="entry name" value="WH-like_DNA-bd_sf"/>
</dbReference>
<dbReference type="GO" id="GO:0006950">
    <property type="term" value="P:response to stress"/>
    <property type="evidence" value="ECO:0007669"/>
    <property type="project" value="TreeGrafter"/>
</dbReference>
<dbReference type="Gene3D" id="1.10.10.10">
    <property type="entry name" value="Winged helix-like DNA-binding domain superfamily/Winged helix DNA-binding domain"/>
    <property type="match status" value="1"/>
</dbReference>
<dbReference type="PANTHER" id="PTHR33164:SF43">
    <property type="entry name" value="HTH-TYPE TRANSCRIPTIONAL REPRESSOR YETL"/>
    <property type="match status" value="1"/>
</dbReference>
<reference evidence="2 3" key="1">
    <citation type="submission" date="2019-02" db="EMBL/GenBank/DDBJ databases">
        <title>Genomic Encyclopedia of Archaeal and Bacterial Type Strains, Phase II (KMG-II): from individual species to whole genera.</title>
        <authorList>
            <person name="Goeker M."/>
        </authorList>
    </citation>
    <scope>NUCLEOTIDE SEQUENCE [LARGE SCALE GENOMIC DNA]</scope>
    <source>
        <strain evidence="2 3">DSM 18101</strain>
    </source>
</reference>
<dbReference type="GO" id="GO:0003677">
    <property type="term" value="F:DNA binding"/>
    <property type="evidence" value="ECO:0007669"/>
    <property type="project" value="UniProtKB-KW"/>
</dbReference>
<evidence type="ECO:0000313" key="2">
    <source>
        <dbReference type="EMBL" id="RZU43173.1"/>
    </source>
</evidence>
<keyword evidence="2" id="KW-0238">DNA-binding</keyword>
<feature type="domain" description="HTH marR-type" evidence="1">
    <location>
        <begin position="14"/>
        <end position="155"/>
    </location>
</feature>
<dbReference type="PROSITE" id="PS50995">
    <property type="entry name" value="HTH_MARR_2"/>
    <property type="match status" value="1"/>
</dbReference>
<evidence type="ECO:0000259" key="1">
    <source>
        <dbReference type="PROSITE" id="PS50995"/>
    </source>
</evidence>
<dbReference type="Pfam" id="PF12802">
    <property type="entry name" value="MarR_2"/>
    <property type="match status" value="1"/>
</dbReference>
<dbReference type="InterPro" id="IPR036390">
    <property type="entry name" value="WH_DNA-bd_sf"/>
</dbReference>
<sequence>MAVLTKKQKTVHAKPERLAELAEFRFRLRRFLGFSETAAEAAGISAQQYQLLQVVAAVPEGSECSISYLAQRMLLRHNSAVELVDRAERSGLVRRVADVADHRRSLVEVTEQGNRVLTTLVEAHLAEIETEGPELLHALQQLISGRQSGKRNGTR</sequence>
<dbReference type="RefSeq" id="WP_130421528.1">
    <property type="nucleotide sequence ID" value="NZ_SHKW01000001.1"/>
</dbReference>
<protein>
    <submittedName>
        <fullName evidence="2">DNA-binding MarR family transcriptional regulator</fullName>
    </submittedName>
</protein>
<dbReference type="InterPro" id="IPR000835">
    <property type="entry name" value="HTH_MarR-typ"/>
</dbReference>
<proteinExistence type="predicted"/>
<dbReference type="OrthoDB" id="9807800at2"/>
<dbReference type="AlphaFoldDB" id="A0A4Q7Z0W7"/>